<reference evidence="2" key="1">
    <citation type="submission" date="2021-06" db="EMBL/GenBank/DDBJ databases">
        <title>Comparative genomics, transcriptomics and evolutionary studies reveal genomic signatures of adaptation to plant cell wall in hemibiotrophic fungi.</title>
        <authorList>
            <consortium name="DOE Joint Genome Institute"/>
            <person name="Baroncelli R."/>
            <person name="Diaz J.F."/>
            <person name="Benocci T."/>
            <person name="Peng M."/>
            <person name="Battaglia E."/>
            <person name="Haridas S."/>
            <person name="Andreopoulos W."/>
            <person name="Labutti K."/>
            <person name="Pangilinan J."/>
            <person name="Floch G.L."/>
            <person name="Makela M.R."/>
            <person name="Henrissat B."/>
            <person name="Grigoriev I.V."/>
            <person name="Crouch J.A."/>
            <person name="De Vries R.P."/>
            <person name="Sukno S.A."/>
            <person name="Thon M.R."/>
        </authorList>
    </citation>
    <scope>NUCLEOTIDE SEQUENCE</scope>
    <source>
        <strain evidence="2">CBS 125086</strain>
    </source>
</reference>
<sequence length="273" mass="30079">MRVHGMMETDARPAIWSRKRGGLRLIISRKGGMLLTKAWRPRRPPVRVARLATDHVGEGDWYTDLGSVARDAATKWVGGKQMTWPNVTSIRLAGPSTGPGVNAMTLSRWSPVTKLGRRPPLSQESVTSPPAVGSVIECYMSPSGGLTVFAICRKMVSGKRRCPTRSARLSYWLMSENVGGSHGLGRMRCRFWLFTRCVPLYQSPPTRRQGHEVQSRSRNSSGWGCVTRETEGENEANPTLAGSDRLLLPNKGASTAQPAEMRWAFGLDATDKT</sequence>
<organism evidence="2 3">
    <name type="scientific">Colletotrichum navitas</name>
    <dbReference type="NCBI Taxonomy" id="681940"/>
    <lineage>
        <taxon>Eukaryota</taxon>
        <taxon>Fungi</taxon>
        <taxon>Dikarya</taxon>
        <taxon>Ascomycota</taxon>
        <taxon>Pezizomycotina</taxon>
        <taxon>Sordariomycetes</taxon>
        <taxon>Hypocreomycetidae</taxon>
        <taxon>Glomerellales</taxon>
        <taxon>Glomerellaceae</taxon>
        <taxon>Colletotrichum</taxon>
        <taxon>Colletotrichum graminicola species complex</taxon>
    </lineage>
</organism>
<name>A0AAD8PK37_9PEZI</name>
<dbReference type="Proteomes" id="UP001230504">
    <property type="component" value="Unassembled WGS sequence"/>
</dbReference>
<evidence type="ECO:0000313" key="2">
    <source>
        <dbReference type="EMBL" id="KAK1566213.1"/>
    </source>
</evidence>
<protein>
    <submittedName>
        <fullName evidence="2">Uncharacterized protein</fullName>
    </submittedName>
</protein>
<evidence type="ECO:0000256" key="1">
    <source>
        <dbReference type="SAM" id="MobiDB-lite"/>
    </source>
</evidence>
<evidence type="ECO:0000313" key="3">
    <source>
        <dbReference type="Proteomes" id="UP001230504"/>
    </source>
</evidence>
<feature type="region of interest" description="Disordered" evidence="1">
    <location>
        <begin position="205"/>
        <end position="255"/>
    </location>
</feature>
<dbReference type="AlphaFoldDB" id="A0AAD8PK37"/>
<dbReference type="RefSeq" id="XP_060407412.1">
    <property type="nucleotide sequence ID" value="XM_060550649.1"/>
</dbReference>
<keyword evidence="3" id="KW-1185">Reference proteome</keyword>
<accession>A0AAD8PK37</accession>
<dbReference type="GeneID" id="85434889"/>
<proteinExistence type="predicted"/>
<comment type="caution">
    <text evidence="2">The sequence shown here is derived from an EMBL/GenBank/DDBJ whole genome shotgun (WGS) entry which is preliminary data.</text>
</comment>
<dbReference type="EMBL" id="JAHLJV010000153">
    <property type="protein sequence ID" value="KAK1566213.1"/>
    <property type="molecule type" value="Genomic_DNA"/>
</dbReference>
<gene>
    <name evidence="2" type="ORF">LY79DRAFT_103903</name>
</gene>